<evidence type="ECO:0000256" key="5">
    <source>
        <dbReference type="ARBA" id="ARBA00022989"/>
    </source>
</evidence>
<dbReference type="EMBL" id="BAAADN010000041">
    <property type="protein sequence ID" value="GAA0468208.1"/>
    <property type="molecule type" value="Genomic_DNA"/>
</dbReference>
<protein>
    <submittedName>
        <fullName evidence="14">COX15/CtaA family protein</fullName>
    </submittedName>
</protein>
<evidence type="ECO:0000256" key="8">
    <source>
        <dbReference type="ARBA" id="ARBA00023133"/>
    </source>
</evidence>
<evidence type="ECO:0000313" key="16">
    <source>
        <dbReference type="Proteomes" id="UP001500962"/>
    </source>
</evidence>
<dbReference type="Pfam" id="PF02628">
    <property type="entry name" value="COX15-CtaA"/>
    <property type="match status" value="1"/>
</dbReference>
<dbReference type="Proteomes" id="UP001500962">
    <property type="component" value="Unassembled WGS sequence"/>
</dbReference>
<comment type="pathway">
    <text evidence="11">Porphyrin-containing compound metabolism.</text>
</comment>
<comment type="subcellular location">
    <subcellularLocation>
        <location evidence="1">Membrane</location>
        <topology evidence="1">Multi-pass membrane protein</topology>
    </subcellularLocation>
</comment>
<evidence type="ECO:0000256" key="6">
    <source>
        <dbReference type="ARBA" id="ARBA00023002"/>
    </source>
</evidence>
<evidence type="ECO:0000256" key="4">
    <source>
        <dbReference type="ARBA" id="ARBA00022723"/>
    </source>
</evidence>
<evidence type="ECO:0000256" key="12">
    <source>
        <dbReference type="SAM" id="Phobius"/>
    </source>
</evidence>
<dbReference type="GO" id="GO:0016020">
    <property type="term" value="C:membrane"/>
    <property type="evidence" value="ECO:0007669"/>
    <property type="project" value="UniProtKB-SubCell"/>
</dbReference>
<evidence type="ECO:0000313" key="15">
    <source>
        <dbReference type="Proteomes" id="UP000830542"/>
    </source>
</evidence>
<organism evidence="13 16">
    <name type="scientific">Halococcus dombrowskii</name>
    <dbReference type="NCBI Taxonomy" id="179637"/>
    <lineage>
        <taxon>Archaea</taxon>
        <taxon>Methanobacteriati</taxon>
        <taxon>Methanobacteriota</taxon>
        <taxon>Stenosarchaea group</taxon>
        <taxon>Halobacteria</taxon>
        <taxon>Halobacteriales</taxon>
        <taxon>Halococcaceae</taxon>
        <taxon>Halococcus</taxon>
    </lineage>
</organism>
<keyword evidence="8" id="KW-0350">Heme biosynthesis</keyword>
<keyword evidence="3 12" id="KW-0812">Transmembrane</keyword>
<keyword evidence="5 12" id="KW-1133">Transmembrane helix</keyword>
<evidence type="ECO:0000256" key="7">
    <source>
        <dbReference type="ARBA" id="ARBA00023004"/>
    </source>
</evidence>
<reference evidence="13" key="1">
    <citation type="journal article" date="2014" name="Int. J. Syst. Evol. Microbiol.">
        <title>Complete genome sequence of Corynebacterium casei LMG S-19264T (=DSM 44701T), isolated from a smear-ripened cheese.</title>
        <authorList>
            <consortium name="US DOE Joint Genome Institute (JGI-PGF)"/>
            <person name="Walter F."/>
            <person name="Albersmeier A."/>
            <person name="Kalinowski J."/>
            <person name="Ruckert C."/>
        </authorList>
    </citation>
    <scope>NUCLEOTIDE SEQUENCE</scope>
    <source>
        <strain evidence="13">JCM 12289</strain>
    </source>
</reference>
<dbReference type="KEGG" id="hdo:MUK72_06220"/>
<evidence type="ECO:0000256" key="10">
    <source>
        <dbReference type="ARBA" id="ARBA00023157"/>
    </source>
</evidence>
<dbReference type="GO" id="GO:0016491">
    <property type="term" value="F:oxidoreductase activity"/>
    <property type="evidence" value="ECO:0007669"/>
    <property type="project" value="UniProtKB-KW"/>
</dbReference>
<name>A0AAV3SJ27_HALDO</name>
<evidence type="ECO:0000256" key="1">
    <source>
        <dbReference type="ARBA" id="ARBA00004141"/>
    </source>
</evidence>
<evidence type="ECO:0000313" key="14">
    <source>
        <dbReference type="EMBL" id="UOO96298.1"/>
    </source>
</evidence>
<feature type="transmembrane region" description="Helical" evidence="12">
    <location>
        <begin position="92"/>
        <end position="116"/>
    </location>
</feature>
<keyword evidence="6" id="KW-0560">Oxidoreductase</keyword>
<evidence type="ECO:0000256" key="11">
    <source>
        <dbReference type="ARBA" id="ARBA00023444"/>
    </source>
</evidence>
<keyword evidence="4" id="KW-0479">Metal-binding</keyword>
<dbReference type="EMBL" id="CP095005">
    <property type="protein sequence ID" value="UOO96298.1"/>
    <property type="molecule type" value="Genomic_DNA"/>
</dbReference>
<keyword evidence="15" id="KW-1185">Reference proteome</keyword>
<reference evidence="14" key="2">
    <citation type="submission" date="2022-04" db="EMBL/GenBank/DDBJ databases">
        <title>Sequencing and genomic assembly of Halococcus dombrowskii.</title>
        <authorList>
            <person name="Lim S.W."/>
            <person name="MacLea K.S."/>
        </authorList>
    </citation>
    <scope>NUCLEOTIDE SEQUENCE</scope>
    <source>
        <strain evidence="14">H4</strain>
    </source>
</reference>
<feature type="transmembrane region" description="Helical" evidence="12">
    <location>
        <begin position="59"/>
        <end position="80"/>
    </location>
</feature>
<dbReference type="InterPro" id="IPR003780">
    <property type="entry name" value="COX15/CtaA_fam"/>
</dbReference>
<dbReference type="GO" id="GO:0006784">
    <property type="term" value="P:heme A biosynthetic process"/>
    <property type="evidence" value="ECO:0007669"/>
    <property type="project" value="InterPro"/>
</dbReference>
<dbReference type="PANTHER" id="PTHR35457">
    <property type="entry name" value="HEME A SYNTHASE"/>
    <property type="match status" value="1"/>
</dbReference>
<gene>
    <name evidence="13" type="ORF">GCM10008985_26550</name>
    <name evidence="14" type="ORF">MUK72_06220</name>
</gene>
<dbReference type="PANTHER" id="PTHR35457:SF1">
    <property type="entry name" value="HEME A SYNTHASE"/>
    <property type="match status" value="1"/>
</dbReference>
<accession>A0AAV3SJ27</accession>
<dbReference type="RefSeq" id="WP_244704882.1">
    <property type="nucleotide sequence ID" value="NZ_BAAADN010000041.1"/>
</dbReference>
<dbReference type="AlphaFoldDB" id="A0AAV3SJ27"/>
<keyword evidence="2" id="KW-1003">Cell membrane</keyword>
<dbReference type="Proteomes" id="UP000830542">
    <property type="component" value="Chromosome"/>
</dbReference>
<sequence length="159" mass="16825">MVRFRHLAAVTTGMTFALILLGVYTAAAGAGLSCGANWPLCNGGVFGLFPANWPSFIEWFHRLVAMITGFMILGTTYAAWRGHKSRRTRLASTVALVVLPVQILLGGATVTTYTALVQVTHHAAALVIFAALVATTVWAYESPDEAHTSSDTAAATTAD</sequence>
<dbReference type="GeneID" id="71761426"/>
<dbReference type="PROSITE" id="PS51257">
    <property type="entry name" value="PROKAR_LIPOPROTEIN"/>
    <property type="match status" value="1"/>
</dbReference>
<evidence type="ECO:0000313" key="13">
    <source>
        <dbReference type="EMBL" id="GAA0468208.1"/>
    </source>
</evidence>
<feature type="transmembrane region" description="Helical" evidence="12">
    <location>
        <begin position="122"/>
        <end position="140"/>
    </location>
</feature>
<dbReference type="InterPro" id="IPR050450">
    <property type="entry name" value="COX15/CtaA_HemeA_synthase"/>
</dbReference>
<keyword evidence="10" id="KW-1015">Disulfide bond</keyword>
<evidence type="ECO:0000256" key="3">
    <source>
        <dbReference type="ARBA" id="ARBA00022692"/>
    </source>
</evidence>
<proteinExistence type="predicted"/>
<evidence type="ECO:0000256" key="9">
    <source>
        <dbReference type="ARBA" id="ARBA00023136"/>
    </source>
</evidence>
<keyword evidence="9 12" id="KW-0472">Membrane</keyword>
<dbReference type="GO" id="GO:0046872">
    <property type="term" value="F:metal ion binding"/>
    <property type="evidence" value="ECO:0007669"/>
    <property type="project" value="UniProtKB-KW"/>
</dbReference>
<evidence type="ECO:0000256" key="2">
    <source>
        <dbReference type="ARBA" id="ARBA00022475"/>
    </source>
</evidence>
<keyword evidence="7" id="KW-0408">Iron</keyword>
<reference evidence="13" key="3">
    <citation type="submission" date="2023-12" db="EMBL/GenBank/DDBJ databases">
        <authorList>
            <person name="Sun Q."/>
            <person name="Inoue M."/>
        </authorList>
    </citation>
    <scope>NUCLEOTIDE SEQUENCE</scope>
    <source>
        <strain evidence="13">JCM 12289</strain>
    </source>
</reference>